<accession>A0ABY6KMC1</accession>
<evidence type="ECO:0008006" key="3">
    <source>
        <dbReference type="Google" id="ProtNLM"/>
    </source>
</evidence>
<evidence type="ECO:0000313" key="2">
    <source>
        <dbReference type="Proteomes" id="UP001235939"/>
    </source>
</evidence>
<dbReference type="EMBL" id="CP092869">
    <property type="protein sequence ID" value="UYV70017.1"/>
    <property type="molecule type" value="Genomic_DNA"/>
</dbReference>
<keyword evidence="2" id="KW-1185">Reference proteome</keyword>
<organism evidence="1 2">
    <name type="scientific">Cordylochernes scorpioides</name>
    <dbReference type="NCBI Taxonomy" id="51811"/>
    <lineage>
        <taxon>Eukaryota</taxon>
        <taxon>Metazoa</taxon>
        <taxon>Ecdysozoa</taxon>
        <taxon>Arthropoda</taxon>
        <taxon>Chelicerata</taxon>
        <taxon>Arachnida</taxon>
        <taxon>Pseudoscorpiones</taxon>
        <taxon>Cheliferoidea</taxon>
        <taxon>Chernetidae</taxon>
        <taxon>Cordylochernes</taxon>
    </lineage>
</organism>
<dbReference type="Proteomes" id="UP001235939">
    <property type="component" value="Chromosome 07"/>
</dbReference>
<reference evidence="1 2" key="1">
    <citation type="submission" date="2022-01" db="EMBL/GenBank/DDBJ databases">
        <title>A chromosomal length assembly of Cordylochernes scorpioides.</title>
        <authorList>
            <person name="Zeh D."/>
            <person name="Zeh J."/>
        </authorList>
    </citation>
    <scope>NUCLEOTIDE SEQUENCE [LARGE SCALE GENOMIC DNA]</scope>
    <source>
        <strain evidence="1">IN4F17</strain>
        <tissue evidence="1">Whole Body</tissue>
    </source>
</reference>
<name>A0ABY6KMC1_9ARAC</name>
<gene>
    <name evidence="1" type="ORF">LAZ67_7001479</name>
</gene>
<proteinExistence type="predicted"/>
<evidence type="ECO:0000313" key="1">
    <source>
        <dbReference type="EMBL" id="UYV70017.1"/>
    </source>
</evidence>
<sequence>MLSDAHLLLNGPLRQISNINLWLPLDYCMHGLTAITKRLPTSESVEVVKYLNKYVILKHGAPRELIADRGRNYTSSIT</sequence>
<protein>
    <recommendedName>
        <fullName evidence="3">Integrase catalytic domain-containing protein</fullName>
    </recommendedName>
</protein>